<dbReference type="AlphaFoldDB" id="A0A2D2D4N2"/>
<organism evidence="1 2">
    <name type="scientific">Methylosinus trichosporium (strain ATCC 35070 / NCIMB 11131 / UNIQEM 75 / OB3b)</name>
    <dbReference type="NCBI Taxonomy" id="595536"/>
    <lineage>
        <taxon>Bacteria</taxon>
        <taxon>Pseudomonadati</taxon>
        <taxon>Pseudomonadota</taxon>
        <taxon>Alphaproteobacteria</taxon>
        <taxon>Hyphomicrobiales</taxon>
        <taxon>Methylocystaceae</taxon>
        <taxon>Methylosinus</taxon>
    </lineage>
</organism>
<accession>A0A2D2D4N2</accession>
<evidence type="ECO:0000313" key="2">
    <source>
        <dbReference type="Proteomes" id="UP000230709"/>
    </source>
</evidence>
<keyword evidence="2" id="KW-1185">Reference proteome</keyword>
<dbReference type="KEGG" id="mtw:CQW49_20070"/>
<reference evidence="2" key="1">
    <citation type="submission" date="2017-10" db="EMBL/GenBank/DDBJ databases">
        <title>Completed PacBio SMRT sequence of Methylosinus trichosporium OB3b reveals presence of a third large plasmid.</title>
        <authorList>
            <person name="Charles T.C."/>
            <person name="Lynch M.D.J."/>
            <person name="Heil J.R."/>
            <person name="Cheng J."/>
        </authorList>
    </citation>
    <scope>NUCLEOTIDE SEQUENCE [LARGE SCALE GENOMIC DNA]</scope>
    <source>
        <strain evidence="2">OB3b</strain>
    </source>
</reference>
<proteinExistence type="predicted"/>
<dbReference type="RefSeq" id="WP_003609471.1">
    <property type="nucleotide sequence ID" value="NZ_ADVE02000001.1"/>
</dbReference>
<dbReference type="EMBL" id="CP023737">
    <property type="protein sequence ID" value="ATQ69922.1"/>
    <property type="molecule type" value="Genomic_DNA"/>
</dbReference>
<sequence>MAKQHLIALLQSKLDEARKDLRIAAVNFDVPDDKLLELRETARHFYLELKEQDRLVARKGFFDSFKFW</sequence>
<evidence type="ECO:0000313" key="1">
    <source>
        <dbReference type="EMBL" id="ATQ69922.1"/>
    </source>
</evidence>
<protein>
    <submittedName>
        <fullName evidence="1">Uncharacterized protein</fullName>
    </submittedName>
</protein>
<gene>
    <name evidence="1" type="ORF">CQW49_20070</name>
</gene>
<name>A0A2D2D4N2_METT3</name>
<dbReference type="Proteomes" id="UP000230709">
    <property type="component" value="Chromosome"/>
</dbReference>